<organism evidence="2 3">
    <name type="scientific">Aliivibrio logei</name>
    <name type="common">Vibrio logei</name>
    <dbReference type="NCBI Taxonomy" id="688"/>
    <lineage>
        <taxon>Bacteria</taxon>
        <taxon>Pseudomonadati</taxon>
        <taxon>Pseudomonadota</taxon>
        <taxon>Gammaproteobacteria</taxon>
        <taxon>Vibrionales</taxon>
        <taxon>Vibrionaceae</taxon>
        <taxon>Aliivibrio</taxon>
    </lineage>
</organism>
<feature type="transmembrane region" description="Helical" evidence="1">
    <location>
        <begin position="50"/>
        <end position="70"/>
    </location>
</feature>
<dbReference type="AlphaFoldDB" id="A0A1B9P050"/>
<accession>A0A1B9P050</accession>
<dbReference type="Proteomes" id="UP000093523">
    <property type="component" value="Unassembled WGS sequence"/>
</dbReference>
<comment type="caution">
    <text evidence="2">The sequence shown here is derived from an EMBL/GenBank/DDBJ whole genome shotgun (WGS) entry which is preliminary data.</text>
</comment>
<evidence type="ECO:0000313" key="2">
    <source>
        <dbReference type="EMBL" id="OCH21736.1"/>
    </source>
</evidence>
<reference evidence="2 3" key="1">
    <citation type="submission" date="2016-06" db="EMBL/GenBank/DDBJ databases">
        <authorList>
            <person name="Kjaerup R.B."/>
            <person name="Dalgaard T.S."/>
            <person name="Juul-Madsen H.R."/>
        </authorList>
    </citation>
    <scope>NUCLEOTIDE SEQUENCE [LARGE SCALE GENOMIC DNA]</scope>
    <source>
        <strain evidence="2 3">1S159</strain>
    </source>
</reference>
<gene>
    <name evidence="2" type="ORF">A6E04_07685</name>
</gene>
<name>A0A1B9P050_ALILO</name>
<keyword evidence="1" id="KW-0472">Membrane</keyword>
<dbReference type="RefSeq" id="WP_065610345.1">
    <property type="nucleotide sequence ID" value="NZ_CAWMPN010000008.1"/>
</dbReference>
<protein>
    <submittedName>
        <fullName evidence="2">Uncharacterized protein</fullName>
    </submittedName>
</protein>
<evidence type="ECO:0000256" key="1">
    <source>
        <dbReference type="SAM" id="Phobius"/>
    </source>
</evidence>
<keyword evidence="1" id="KW-0812">Transmembrane</keyword>
<proteinExistence type="predicted"/>
<feature type="transmembrane region" description="Helical" evidence="1">
    <location>
        <begin position="82"/>
        <end position="106"/>
    </location>
</feature>
<evidence type="ECO:0000313" key="3">
    <source>
        <dbReference type="Proteomes" id="UP000093523"/>
    </source>
</evidence>
<keyword evidence="1" id="KW-1133">Transmembrane helix</keyword>
<dbReference type="EMBL" id="MAJU01000008">
    <property type="protein sequence ID" value="OCH21736.1"/>
    <property type="molecule type" value="Genomic_DNA"/>
</dbReference>
<sequence>MAQLIALILLPLVISFGLTFVFASKGSNFVERTRFILTLHPELGLMKQGLLWLVILAPILYFLGTGFLAWQDYGVLLNAEGFQTFLQISVLPLALLSLAIPLSVLISRLHSTEQSAKQIEIVSHKNNLDTYRSHRQELFSYFEQIGKTEYLSCIEVNFKVHPRLHTNFFLGSPTEGLPSPNVDAFKDIESELSTAQWGIDATLRDVNKQMTLSFYLNACSAIFRLSEKLGIPEIYIELADKGVLVPEKIEKQPELESILTVGTTTDELVAAYRIARSFYLNLCDFACITPSLDTPEGRKYIDTGGRYSKVNDYLSVERLHETVIKSALEKSGKAA</sequence>